<gene>
    <name evidence="1" type="ORF">AYI70_g2785</name>
</gene>
<dbReference type="AlphaFoldDB" id="A0A1R1Y724"/>
<name>A0A1R1Y724_9FUNG</name>
<evidence type="ECO:0000313" key="2">
    <source>
        <dbReference type="Proteomes" id="UP000187283"/>
    </source>
</evidence>
<accession>A0A1R1Y724</accession>
<dbReference type="Proteomes" id="UP000187283">
    <property type="component" value="Unassembled WGS sequence"/>
</dbReference>
<dbReference type="EMBL" id="LSSN01000723">
    <property type="protein sequence ID" value="OMJ22605.1"/>
    <property type="molecule type" value="Genomic_DNA"/>
</dbReference>
<sequence>MESAAGTDAYQFRGVSDDLIYATSQGDDRTISIYKFRQHNSPFLCSEIWRHYIGEASGHHGASWKNFLLTNTRPQVAYIPSILNPENSPGLLTAQTEW</sequence>
<comment type="caution">
    <text evidence="1">The sequence shown here is derived from an EMBL/GenBank/DDBJ whole genome shotgun (WGS) entry which is preliminary data.</text>
</comment>
<proteinExistence type="predicted"/>
<protein>
    <submittedName>
        <fullName evidence="1">Uncharacterized protein</fullName>
    </submittedName>
</protein>
<organism evidence="1 2">
    <name type="scientific">Smittium culicis</name>
    <dbReference type="NCBI Taxonomy" id="133412"/>
    <lineage>
        <taxon>Eukaryota</taxon>
        <taxon>Fungi</taxon>
        <taxon>Fungi incertae sedis</taxon>
        <taxon>Zoopagomycota</taxon>
        <taxon>Kickxellomycotina</taxon>
        <taxon>Harpellomycetes</taxon>
        <taxon>Harpellales</taxon>
        <taxon>Legeriomycetaceae</taxon>
        <taxon>Smittium</taxon>
    </lineage>
</organism>
<reference evidence="1 2" key="1">
    <citation type="submission" date="2017-01" db="EMBL/GenBank/DDBJ databases">
        <authorList>
            <person name="Mah S.A."/>
            <person name="Swanson W.J."/>
            <person name="Moy G.W."/>
            <person name="Vacquier V.D."/>
        </authorList>
    </citation>
    <scope>NUCLEOTIDE SEQUENCE [LARGE SCALE GENOMIC DNA]</scope>
    <source>
        <strain evidence="1 2">GSMNP</strain>
    </source>
</reference>
<dbReference type="OrthoDB" id="10538515at2759"/>
<keyword evidence="2" id="KW-1185">Reference proteome</keyword>
<evidence type="ECO:0000313" key="1">
    <source>
        <dbReference type="EMBL" id="OMJ22605.1"/>
    </source>
</evidence>